<keyword evidence="5" id="KW-1185">Reference proteome</keyword>
<dbReference type="SUPFAM" id="SSF103481">
    <property type="entry name" value="Multidrug resistance efflux transporter EmrE"/>
    <property type="match status" value="2"/>
</dbReference>
<evidence type="ECO:0000256" key="2">
    <source>
        <dbReference type="SAM" id="Phobius"/>
    </source>
</evidence>
<keyword evidence="2" id="KW-1133">Transmembrane helix</keyword>
<dbReference type="EMBL" id="JBHRZH010000012">
    <property type="protein sequence ID" value="MFC3762200.1"/>
    <property type="molecule type" value="Genomic_DNA"/>
</dbReference>
<protein>
    <submittedName>
        <fullName evidence="4">DMT family transporter</fullName>
    </submittedName>
</protein>
<proteinExistence type="inferred from homology"/>
<feature type="transmembrane region" description="Helical" evidence="2">
    <location>
        <begin position="216"/>
        <end position="238"/>
    </location>
</feature>
<dbReference type="PANTHER" id="PTHR12715">
    <property type="entry name" value="TRANSPORTER, DRUG/METABOLITE EXPORTER FAMILY"/>
    <property type="match status" value="1"/>
</dbReference>
<comment type="similarity">
    <text evidence="1">Belongs to the EamA transporter family.</text>
</comment>
<dbReference type="InterPro" id="IPR052756">
    <property type="entry name" value="Alkyne_AA_exporter"/>
</dbReference>
<evidence type="ECO:0000256" key="1">
    <source>
        <dbReference type="ARBA" id="ARBA00007362"/>
    </source>
</evidence>
<evidence type="ECO:0000259" key="3">
    <source>
        <dbReference type="Pfam" id="PF00892"/>
    </source>
</evidence>
<feature type="transmembrane region" description="Helical" evidence="2">
    <location>
        <begin position="245"/>
        <end position="264"/>
    </location>
</feature>
<comment type="caution">
    <text evidence="4">The sequence shown here is derived from an EMBL/GenBank/DDBJ whole genome shotgun (WGS) entry which is preliminary data.</text>
</comment>
<dbReference type="RefSeq" id="WP_307782578.1">
    <property type="nucleotide sequence ID" value="NZ_JAFBCM010000001.1"/>
</dbReference>
<feature type="transmembrane region" description="Helical" evidence="2">
    <location>
        <begin position="184"/>
        <end position="204"/>
    </location>
</feature>
<keyword evidence="2" id="KW-0812">Transmembrane</keyword>
<feature type="domain" description="EamA" evidence="3">
    <location>
        <begin position="11"/>
        <end position="140"/>
    </location>
</feature>
<feature type="transmembrane region" description="Helical" evidence="2">
    <location>
        <begin position="37"/>
        <end position="57"/>
    </location>
</feature>
<evidence type="ECO:0000313" key="4">
    <source>
        <dbReference type="EMBL" id="MFC3762200.1"/>
    </source>
</evidence>
<reference evidence="5" key="1">
    <citation type="journal article" date="2019" name="Int. J. Syst. Evol. Microbiol.">
        <title>The Global Catalogue of Microorganisms (GCM) 10K type strain sequencing project: providing services to taxonomists for standard genome sequencing and annotation.</title>
        <authorList>
            <consortium name="The Broad Institute Genomics Platform"/>
            <consortium name="The Broad Institute Genome Sequencing Center for Infectious Disease"/>
            <person name="Wu L."/>
            <person name="Ma J."/>
        </authorList>
    </citation>
    <scope>NUCLEOTIDE SEQUENCE [LARGE SCALE GENOMIC DNA]</scope>
    <source>
        <strain evidence="5">CGMCC 4.7241</strain>
    </source>
</reference>
<gene>
    <name evidence="4" type="ORF">ACFOUW_15265</name>
</gene>
<feature type="transmembrane region" description="Helical" evidence="2">
    <location>
        <begin position="152"/>
        <end position="172"/>
    </location>
</feature>
<feature type="transmembrane region" description="Helical" evidence="2">
    <location>
        <begin position="99"/>
        <end position="118"/>
    </location>
</feature>
<dbReference type="PANTHER" id="PTHR12715:SF4">
    <property type="entry name" value="EAMA DOMAIN-CONTAINING PROTEIN"/>
    <property type="match status" value="1"/>
</dbReference>
<accession>A0ABV7YA66</accession>
<name>A0ABV7YA66_9ACTN</name>
<feature type="transmembrane region" description="Helical" evidence="2">
    <location>
        <begin position="12"/>
        <end position="31"/>
    </location>
</feature>
<dbReference type="InterPro" id="IPR000620">
    <property type="entry name" value="EamA_dom"/>
</dbReference>
<dbReference type="InterPro" id="IPR037185">
    <property type="entry name" value="EmrE-like"/>
</dbReference>
<feature type="domain" description="EamA" evidence="3">
    <location>
        <begin position="153"/>
        <end position="285"/>
    </location>
</feature>
<feature type="transmembrane region" description="Helical" evidence="2">
    <location>
        <begin position="125"/>
        <end position="146"/>
    </location>
</feature>
<feature type="transmembrane region" description="Helical" evidence="2">
    <location>
        <begin position="69"/>
        <end position="87"/>
    </location>
</feature>
<sequence>MEKRLSNALPLIAALTTVVMWAAAFVGIRAAGRELSAGPLSLGRLVVASVVLGIFVALRRERFPQRRDWLPIVGLGVLWFGAYNVLLNEGERHVDAGTASMVVGVGPLLIAILAGVFLREGFPRPLVAGFAVAFVGAVTIGIATSSSPSTNALGTLLCLGAALAYAVAVVLQKPLLSRVSALELTWLACTIGAIACLPFAPQLISELRVASGSTIAWVVFLGLGPTALAFTTWAYALARTSAGKMGVTTYLVPPITILLGWLMLSEVPPWLAIVGGALCLVGVVVARNWKPKVKSPAAASPQP</sequence>
<feature type="transmembrane region" description="Helical" evidence="2">
    <location>
        <begin position="270"/>
        <end position="289"/>
    </location>
</feature>
<keyword evidence="2" id="KW-0472">Membrane</keyword>
<dbReference type="Pfam" id="PF00892">
    <property type="entry name" value="EamA"/>
    <property type="match status" value="2"/>
</dbReference>
<organism evidence="4 5">
    <name type="scientific">Tenggerimyces flavus</name>
    <dbReference type="NCBI Taxonomy" id="1708749"/>
    <lineage>
        <taxon>Bacteria</taxon>
        <taxon>Bacillati</taxon>
        <taxon>Actinomycetota</taxon>
        <taxon>Actinomycetes</taxon>
        <taxon>Propionibacteriales</taxon>
        <taxon>Nocardioidaceae</taxon>
        <taxon>Tenggerimyces</taxon>
    </lineage>
</organism>
<dbReference type="Proteomes" id="UP001595699">
    <property type="component" value="Unassembled WGS sequence"/>
</dbReference>
<evidence type="ECO:0000313" key="5">
    <source>
        <dbReference type="Proteomes" id="UP001595699"/>
    </source>
</evidence>